<dbReference type="AlphaFoldDB" id="A0A1F7Y3G0"/>
<evidence type="ECO:0000259" key="6">
    <source>
        <dbReference type="PROSITE" id="PS50280"/>
    </source>
</evidence>
<evidence type="ECO:0000313" key="9">
    <source>
        <dbReference type="Proteomes" id="UP000178750"/>
    </source>
</evidence>
<keyword evidence="4" id="KW-0808">Transferase</keyword>
<dbReference type="Gene3D" id="2.170.270.10">
    <property type="entry name" value="SET domain"/>
    <property type="match status" value="1"/>
</dbReference>
<dbReference type="EMBL" id="MGGF01000036">
    <property type="protein sequence ID" value="OGM21439.1"/>
    <property type="molecule type" value="Genomic_DNA"/>
</dbReference>
<dbReference type="GO" id="GO:0032259">
    <property type="term" value="P:methylation"/>
    <property type="evidence" value="ECO:0007669"/>
    <property type="project" value="UniProtKB-KW"/>
</dbReference>
<comment type="subcellular location">
    <subcellularLocation>
        <location evidence="1">Chromosome</location>
    </subcellularLocation>
</comment>
<dbReference type="GO" id="GO:0008168">
    <property type="term" value="F:methyltransferase activity"/>
    <property type="evidence" value="ECO:0007669"/>
    <property type="project" value="UniProtKB-KW"/>
</dbReference>
<comment type="caution">
    <text evidence="8">The sequence shown here is derived from an EMBL/GenBank/DDBJ whole genome shotgun (WGS) entry which is preliminary data.</text>
</comment>
<proteinExistence type="predicted"/>
<dbReference type="SUPFAM" id="SSF82199">
    <property type="entry name" value="SET domain"/>
    <property type="match status" value="1"/>
</dbReference>
<dbReference type="PANTHER" id="PTHR22884">
    <property type="entry name" value="SET DOMAIN PROTEINS"/>
    <property type="match status" value="1"/>
</dbReference>
<accession>A0A1F7Y3G0</accession>
<keyword evidence="2" id="KW-0158">Chromosome</keyword>
<dbReference type="InterPro" id="IPR003616">
    <property type="entry name" value="Post-SET_dom"/>
</dbReference>
<dbReference type="Pfam" id="PF00856">
    <property type="entry name" value="SET"/>
    <property type="match status" value="1"/>
</dbReference>
<dbReference type="PROSITE" id="PS50868">
    <property type="entry name" value="POST_SET"/>
    <property type="match status" value="1"/>
</dbReference>
<evidence type="ECO:0008006" key="10">
    <source>
        <dbReference type="Google" id="ProtNLM"/>
    </source>
</evidence>
<keyword evidence="3" id="KW-0489">Methyltransferase</keyword>
<evidence type="ECO:0000256" key="5">
    <source>
        <dbReference type="ARBA" id="ARBA00022691"/>
    </source>
</evidence>
<dbReference type="InterPro" id="IPR001214">
    <property type="entry name" value="SET_dom"/>
</dbReference>
<feature type="domain" description="Post-SET" evidence="7">
    <location>
        <begin position="125"/>
        <end position="141"/>
    </location>
</feature>
<evidence type="ECO:0000256" key="4">
    <source>
        <dbReference type="ARBA" id="ARBA00022679"/>
    </source>
</evidence>
<dbReference type="InterPro" id="IPR050777">
    <property type="entry name" value="SET2_Histone-Lys_MeTrsfase"/>
</dbReference>
<dbReference type="SMART" id="SM00317">
    <property type="entry name" value="SET"/>
    <property type="match status" value="1"/>
</dbReference>
<gene>
    <name evidence="8" type="ORF">A2863_00370</name>
</gene>
<feature type="domain" description="SET" evidence="6">
    <location>
        <begin position="7"/>
        <end position="114"/>
    </location>
</feature>
<dbReference type="Proteomes" id="UP000178750">
    <property type="component" value="Unassembled WGS sequence"/>
</dbReference>
<organism evidence="8 9">
    <name type="scientific">Candidatus Woesebacteria bacterium RIFCSPHIGHO2_01_FULL_38_9b</name>
    <dbReference type="NCBI Taxonomy" id="1802493"/>
    <lineage>
        <taxon>Bacteria</taxon>
        <taxon>Candidatus Woeseibacteriota</taxon>
    </lineage>
</organism>
<name>A0A1F7Y3G0_9BACT</name>
<dbReference type="PROSITE" id="PS50280">
    <property type="entry name" value="SET"/>
    <property type="match status" value="1"/>
</dbReference>
<evidence type="ECO:0000259" key="7">
    <source>
        <dbReference type="PROSITE" id="PS50868"/>
    </source>
</evidence>
<sequence length="159" mass="18557">MFLITKNYWQVRETKNRGKGVFCKKEIKVKTIIGEYTGKKIKIEEYDLDKDKDGLYLMFLNDKYAIYPNLTKNDIHLINHSCEPNCWILNNKGHVYFFALRNIKVGEEITISYLLPPKSEACNPCPHNCKCGSKNCTGSMHLTEGEFSNWQKFQEGFIF</sequence>
<evidence type="ECO:0000256" key="1">
    <source>
        <dbReference type="ARBA" id="ARBA00004286"/>
    </source>
</evidence>
<evidence type="ECO:0000256" key="2">
    <source>
        <dbReference type="ARBA" id="ARBA00022454"/>
    </source>
</evidence>
<reference evidence="8 9" key="1">
    <citation type="journal article" date="2016" name="Nat. Commun.">
        <title>Thousands of microbial genomes shed light on interconnected biogeochemical processes in an aquifer system.</title>
        <authorList>
            <person name="Anantharaman K."/>
            <person name="Brown C.T."/>
            <person name="Hug L.A."/>
            <person name="Sharon I."/>
            <person name="Castelle C.J."/>
            <person name="Probst A.J."/>
            <person name="Thomas B.C."/>
            <person name="Singh A."/>
            <person name="Wilkins M.J."/>
            <person name="Karaoz U."/>
            <person name="Brodie E.L."/>
            <person name="Williams K.H."/>
            <person name="Hubbard S.S."/>
            <person name="Banfield J.F."/>
        </authorList>
    </citation>
    <scope>NUCLEOTIDE SEQUENCE [LARGE SCALE GENOMIC DNA]</scope>
</reference>
<dbReference type="InterPro" id="IPR046341">
    <property type="entry name" value="SET_dom_sf"/>
</dbReference>
<keyword evidence="5" id="KW-0949">S-adenosyl-L-methionine</keyword>
<protein>
    <recommendedName>
        <fullName evidence="10">SET domain-containing protein</fullName>
    </recommendedName>
</protein>
<evidence type="ECO:0000313" key="8">
    <source>
        <dbReference type="EMBL" id="OGM21439.1"/>
    </source>
</evidence>
<dbReference type="GO" id="GO:0005694">
    <property type="term" value="C:chromosome"/>
    <property type="evidence" value="ECO:0007669"/>
    <property type="project" value="UniProtKB-SubCell"/>
</dbReference>
<evidence type="ECO:0000256" key="3">
    <source>
        <dbReference type="ARBA" id="ARBA00022603"/>
    </source>
</evidence>